<dbReference type="PROSITE" id="PS00437">
    <property type="entry name" value="CATALASE_1"/>
    <property type="match status" value="1"/>
</dbReference>
<dbReference type="GO" id="GO:0042744">
    <property type="term" value="P:hydrogen peroxide catabolic process"/>
    <property type="evidence" value="ECO:0007669"/>
    <property type="project" value="TreeGrafter"/>
</dbReference>
<dbReference type="SUPFAM" id="SSF56634">
    <property type="entry name" value="Heme-dependent catalase-like"/>
    <property type="match status" value="1"/>
</dbReference>
<feature type="domain" description="Catalase core" evidence="8">
    <location>
        <begin position="2"/>
        <end position="241"/>
    </location>
</feature>
<dbReference type="GO" id="GO:0046872">
    <property type="term" value="F:metal ion binding"/>
    <property type="evidence" value="ECO:0007669"/>
    <property type="project" value="UniProtKB-KW"/>
</dbReference>
<feature type="region of interest" description="Disordered" evidence="7">
    <location>
        <begin position="217"/>
        <end position="236"/>
    </location>
</feature>
<dbReference type="GO" id="GO:0020037">
    <property type="term" value="F:heme binding"/>
    <property type="evidence" value="ECO:0007669"/>
    <property type="project" value="InterPro"/>
</dbReference>
<evidence type="ECO:0000313" key="10">
    <source>
        <dbReference type="Proteomes" id="UP000759131"/>
    </source>
</evidence>
<keyword evidence="3" id="KW-0349">Heme</keyword>
<dbReference type="InterPro" id="IPR018028">
    <property type="entry name" value="Catalase"/>
</dbReference>
<dbReference type="InterPro" id="IPR002226">
    <property type="entry name" value="Catalase_haem_BS"/>
</dbReference>
<evidence type="ECO:0000259" key="8">
    <source>
        <dbReference type="SMART" id="SM01060"/>
    </source>
</evidence>
<keyword evidence="2" id="KW-0575">Peroxidase</keyword>
<evidence type="ECO:0000256" key="1">
    <source>
        <dbReference type="ARBA" id="ARBA00005329"/>
    </source>
</evidence>
<evidence type="ECO:0000256" key="2">
    <source>
        <dbReference type="ARBA" id="ARBA00022559"/>
    </source>
</evidence>
<keyword evidence="6" id="KW-0408">Iron</keyword>
<dbReference type="InterPro" id="IPR020835">
    <property type="entry name" value="Catalase_sf"/>
</dbReference>
<evidence type="ECO:0000256" key="3">
    <source>
        <dbReference type="ARBA" id="ARBA00022617"/>
    </source>
</evidence>
<dbReference type="GO" id="GO:0004096">
    <property type="term" value="F:catalase activity"/>
    <property type="evidence" value="ECO:0007669"/>
    <property type="project" value="InterPro"/>
</dbReference>
<keyword evidence="10" id="KW-1185">Reference proteome</keyword>
<accession>A0A7R9LNW5</accession>
<keyword evidence="4" id="KW-0479">Metal-binding</keyword>
<dbReference type="InterPro" id="IPR011614">
    <property type="entry name" value="Catalase_core"/>
</dbReference>
<evidence type="ECO:0000256" key="7">
    <source>
        <dbReference type="SAM" id="MobiDB-lite"/>
    </source>
</evidence>
<reference evidence="9" key="1">
    <citation type="submission" date="2020-11" db="EMBL/GenBank/DDBJ databases">
        <authorList>
            <person name="Tran Van P."/>
        </authorList>
    </citation>
    <scope>NUCLEOTIDE SEQUENCE</scope>
</reference>
<dbReference type="AlphaFoldDB" id="A0A7R9LNW5"/>
<dbReference type="OrthoDB" id="6880011at2759"/>
<dbReference type="GO" id="GO:0005737">
    <property type="term" value="C:cytoplasm"/>
    <property type="evidence" value="ECO:0007669"/>
    <property type="project" value="TreeGrafter"/>
</dbReference>
<organism evidence="9">
    <name type="scientific">Medioppia subpectinata</name>
    <dbReference type="NCBI Taxonomy" id="1979941"/>
    <lineage>
        <taxon>Eukaryota</taxon>
        <taxon>Metazoa</taxon>
        <taxon>Ecdysozoa</taxon>
        <taxon>Arthropoda</taxon>
        <taxon>Chelicerata</taxon>
        <taxon>Arachnida</taxon>
        <taxon>Acari</taxon>
        <taxon>Acariformes</taxon>
        <taxon>Sarcoptiformes</taxon>
        <taxon>Oribatida</taxon>
        <taxon>Brachypylina</taxon>
        <taxon>Oppioidea</taxon>
        <taxon>Oppiidae</taxon>
        <taxon>Medioppia</taxon>
    </lineage>
</organism>
<keyword evidence="5" id="KW-0560">Oxidoreductase</keyword>
<comment type="similarity">
    <text evidence="1">Belongs to the catalase family.</text>
</comment>
<protein>
    <recommendedName>
        <fullName evidence="8">Catalase core domain-containing protein</fullName>
    </recommendedName>
</protein>
<dbReference type="Proteomes" id="UP000759131">
    <property type="component" value="Unassembled WGS sequence"/>
</dbReference>
<dbReference type="EMBL" id="OC887915">
    <property type="protein sequence ID" value="CAD7645143.1"/>
    <property type="molecule type" value="Genomic_DNA"/>
</dbReference>
<dbReference type="SMART" id="SM01060">
    <property type="entry name" value="Catalase"/>
    <property type="match status" value="1"/>
</dbReference>
<dbReference type="GO" id="GO:0042542">
    <property type="term" value="P:response to hydrogen peroxide"/>
    <property type="evidence" value="ECO:0007669"/>
    <property type="project" value="TreeGrafter"/>
</dbReference>
<evidence type="ECO:0000256" key="5">
    <source>
        <dbReference type="ARBA" id="ARBA00023002"/>
    </source>
</evidence>
<dbReference type="Gene3D" id="2.40.180.10">
    <property type="entry name" value="Catalase core domain"/>
    <property type="match status" value="1"/>
</dbReference>
<dbReference type="PROSITE" id="PS51402">
    <property type="entry name" value="CATALASE_3"/>
    <property type="match status" value="1"/>
</dbReference>
<dbReference type="EMBL" id="CAJPIZ010033340">
    <property type="protein sequence ID" value="CAG2120420.1"/>
    <property type="molecule type" value="Genomic_DNA"/>
</dbReference>
<evidence type="ECO:0000256" key="4">
    <source>
        <dbReference type="ARBA" id="ARBA00022723"/>
    </source>
</evidence>
<dbReference type="Pfam" id="PF00199">
    <property type="entry name" value="Catalase"/>
    <property type="match status" value="1"/>
</dbReference>
<feature type="non-terminal residue" evidence="9">
    <location>
        <position position="1"/>
    </location>
</feature>
<dbReference type="PANTHER" id="PTHR11465:SF9">
    <property type="entry name" value="CATALASE"/>
    <property type="match status" value="1"/>
</dbReference>
<sequence length="285" mass="32830">MTGLKDPNALWDFQSLRPETLNLITYMYSDFGIPEGWRHMPGFSIHAYKLVNSQNKPVFAKFHWITNQGIKNLDVDTAAQLRGTDPDYARRDLFEAIAGHRYPSWTLKMQVISEQEAKKFDFNPFDATKIWSTDKYPLLEIGVMTLNRNPANFFAEVEQIAFCPANMVPGIEPSPDLLLAGRMFSYADTQRYRLGTNHHLLPVNKARNRVMAPTQRDGAMRSDDNMGSHPNYYPNSFSDARDNQNMLESNFTVAADKGSENVVFRYDDKDDRNYDQPRELYNSFT</sequence>
<name>A0A7R9LNW5_9ACAR</name>
<proteinExistence type="inferred from homology"/>
<gene>
    <name evidence="9" type="ORF">OSB1V03_LOCUS20367</name>
</gene>
<evidence type="ECO:0000313" key="9">
    <source>
        <dbReference type="EMBL" id="CAD7645143.1"/>
    </source>
</evidence>
<dbReference type="PANTHER" id="PTHR11465">
    <property type="entry name" value="CATALASE"/>
    <property type="match status" value="1"/>
</dbReference>
<evidence type="ECO:0000256" key="6">
    <source>
        <dbReference type="ARBA" id="ARBA00023004"/>
    </source>
</evidence>